<dbReference type="InterPro" id="IPR036156">
    <property type="entry name" value="Beta-gal/glucu_dom_sf"/>
</dbReference>
<keyword evidence="3" id="KW-0326">Glycosidase</keyword>
<dbReference type="InterPro" id="IPR006101">
    <property type="entry name" value="Glyco_hydro_2"/>
</dbReference>
<dbReference type="EMBL" id="SRSO01000019">
    <property type="protein sequence ID" value="TGV01846.1"/>
    <property type="molecule type" value="Genomic_DNA"/>
</dbReference>
<reference evidence="9 10" key="1">
    <citation type="submission" date="2019-04" db="EMBL/GenBank/DDBJ databases">
        <authorList>
            <person name="Liu A."/>
        </authorList>
    </citation>
    <scope>NUCLEOTIDE SEQUENCE [LARGE SCALE GENOMIC DNA]</scope>
    <source>
        <strain evidence="9 10">RZ03</strain>
    </source>
</reference>
<dbReference type="Gene3D" id="2.60.120.260">
    <property type="entry name" value="Galactose-binding domain-like"/>
    <property type="match status" value="1"/>
</dbReference>
<evidence type="ECO:0000259" key="7">
    <source>
        <dbReference type="Pfam" id="PF16355"/>
    </source>
</evidence>
<proteinExistence type="inferred from homology"/>
<dbReference type="GO" id="GO:0004553">
    <property type="term" value="F:hydrolase activity, hydrolyzing O-glycosyl compounds"/>
    <property type="evidence" value="ECO:0007669"/>
    <property type="project" value="InterPro"/>
</dbReference>
<name>A0A4S1DUT6_9FLAO</name>
<dbReference type="InterPro" id="IPR051913">
    <property type="entry name" value="GH2_Domain-Containing"/>
</dbReference>
<comment type="similarity">
    <text evidence="1">Belongs to the glycosyl hydrolase 2 family.</text>
</comment>
<dbReference type="InterPro" id="IPR006104">
    <property type="entry name" value="Glyco_hydro_2_N"/>
</dbReference>
<evidence type="ECO:0000256" key="2">
    <source>
        <dbReference type="ARBA" id="ARBA00022801"/>
    </source>
</evidence>
<dbReference type="SUPFAM" id="SSF49785">
    <property type="entry name" value="Galactose-binding domain-like"/>
    <property type="match status" value="1"/>
</dbReference>
<sequence>MKKPLLIIMKKFLLIVLVGLIVSSCNNSKKETKSNRVQADFNQNWEFHVSDDSIQVNTIKKWKTVNLPHDWAIENEFDSTLAYEAHATGYLKSKGYGYYKKTFDKNYNQDEVTYVLFDGIYNNSEVYINEKKLGFHPYGYSPFYFNISPYLNQNGKGNVLTVKVDHSRYADSRWYTGAGIYRNVKLITTNKLHIPVWGTFITTPKVLNNKATVQLNITVKNEFPSEKKFLLHTKILDKNGQEVTSIENELKIDANSSKNIFQNGEITNPKLWNINTPHLYKAVTSIIENDKEIDSYTTNFGIRTIKFDANEGFFLNGQNLKIKGVCLHHDGGLVGAAVPKGVWKRRLQILREGGCNAIRVAHNPASTEFLDLCDEMGFLVQDELFDEWDNPKDKRFNINERISFDYITRGYGEHFQEWAQKDIENVLLSHRNHPSIFQWSIGNEIEWTYTRNAAATGFFDNINWNGNYFWSEPPYTIDKIKQQLKTLPKGKYDIGKTAQKLSKWVKELDTTRPVTANLILPSVSHLSGYTDALDVIGYSYRRIMYDYGHKNYPDKPIMGTENLGQYHEWKAVMERPFISGTFLWTGIDYMGEIRKPWPVRVSTSGLLNSAGFTKGSYHMMKTLWNDEPHIHIATQNIDKSINKINNNGEIVAKNPEKWKKALWSWQDVNEHWNYKKDDMISVEIYSNCEEIELFLNEKSLGKKKLSDFEDHIYKWGVPFADGKLIAKGIKNGKEVTSEINTARKSTKIQLTSEEKKLKANSYDVAHIIVQLTDENGNPVKTDDREITFEIKGNAKLLGVDNGWKKNVEKFQSNKSTTHNGRTLLIIQAKDTSEKVEIIAHSKNLESKSIHIEITK</sequence>
<dbReference type="SUPFAM" id="SSF49303">
    <property type="entry name" value="beta-Galactosidase/glucuronidase domain"/>
    <property type="match status" value="1"/>
</dbReference>
<dbReference type="InterPro" id="IPR017853">
    <property type="entry name" value="GH"/>
</dbReference>
<evidence type="ECO:0000256" key="3">
    <source>
        <dbReference type="ARBA" id="ARBA00023295"/>
    </source>
</evidence>
<evidence type="ECO:0000259" key="4">
    <source>
        <dbReference type="Pfam" id="PF00703"/>
    </source>
</evidence>
<dbReference type="PANTHER" id="PTHR42732">
    <property type="entry name" value="BETA-GALACTOSIDASE"/>
    <property type="match status" value="1"/>
</dbReference>
<dbReference type="Pfam" id="PF18565">
    <property type="entry name" value="Glyco_hydro2_C5"/>
    <property type="match status" value="1"/>
</dbReference>
<gene>
    <name evidence="9" type="ORF">EM932_13490</name>
</gene>
<organism evidence="9 10">
    <name type="scientific">Flavivirga rizhaonensis</name>
    <dbReference type="NCBI Taxonomy" id="2559571"/>
    <lineage>
        <taxon>Bacteria</taxon>
        <taxon>Pseudomonadati</taxon>
        <taxon>Bacteroidota</taxon>
        <taxon>Flavobacteriia</taxon>
        <taxon>Flavobacteriales</taxon>
        <taxon>Flavobacteriaceae</taxon>
        <taxon>Flavivirga</taxon>
    </lineage>
</organism>
<dbReference type="InterPro" id="IPR006102">
    <property type="entry name" value="Ig-like_GH2"/>
</dbReference>
<dbReference type="PROSITE" id="PS51257">
    <property type="entry name" value="PROKAR_LIPOPROTEIN"/>
    <property type="match status" value="1"/>
</dbReference>
<dbReference type="Proteomes" id="UP000307602">
    <property type="component" value="Unassembled WGS sequence"/>
</dbReference>
<dbReference type="AlphaFoldDB" id="A0A4S1DUT6"/>
<dbReference type="InterPro" id="IPR008979">
    <property type="entry name" value="Galactose-bd-like_sf"/>
</dbReference>
<dbReference type="SUPFAM" id="SSF51445">
    <property type="entry name" value="(Trans)glycosidases"/>
    <property type="match status" value="1"/>
</dbReference>
<keyword evidence="2 9" id="KW-0378">Hydrolase</keyword>
<feature type="domain" description="Glycoside hydrolase family 2" evidence="8">
    <location>
        <begin position="748"/>
        <end position="849"/>
    </location>
</feature>
<protein>
    <submittedName>
        <fullName evidence="9">Glycoside hydrolase family 2 protein</fullName>
    </submittedName>
</protein>
<dbReference type="PRINTS" id="PR00132">
    <property type="entry name" value="GLHYDRLASE2"/>
</dbReference>
<evidence type="ECO:0000259" key="6">
    <source>
        <dbReference type="Pfam" id="PF02837"/>
    </source>
</evidence>
<evidence type="ECO:0000256" key="1">
    <source>
        <dbReference type="ARBA" id="ARBA00007401"/>
    </source>
</evidence>
<dbReference type="GO" id="GO:0005975">
    <property type="term" value="P:carbohydrate metabolic process"/>
    <property type="evidence" value="ECO:0007669"/>
    <property type="project" value="InterPro"/>
</dbReference>
<evidence type="ECO:0000259" key="5">
    <source>
        <dbReference type="Pfam" id="PF02836"/>
    </source>
</evidence>
<dbReference type="InterPro" id="IPR006103">
    <property type="entry name" value="Glyco_hydro_2_cat"/>
</dbReference>
<dbReference type="Pfam" id="PF02837">
    <property type="entry name" value="Glyco_hydro_2_N"/>
    <property type="match status" value="1"/>
</dbReference>
<dbReference type="OrthoDB" id="9801077at2"/>
<dbReference type="InterPro" id="IPR040605">
    <property type="entry name" value="Glyco_hydro2_dom5"/>
</dbReference>
<dbReference type="Gene3D" id="3.20.20.80">
    <property type="entry name" value="Glycosidases"/>
    <property type="match status" value="1"/>
</dbReference>
<dbReference type="InterPro" id="IPR013783">
    <property type="entry name" value="Ig-like_fold"/>
</dbReference>
<dbReference type="Pfam" id="PF02836">
    <property type="entry name" value="Glyco_hydro_2_C"/>
    <property type="match status" value="1"/>
</dbReference>
<accession>A0A4S1DUT6</accession>
<dbReference type="InterPro" id="IPR032311">
    <property type="entry name" value="DUF4982"/>
</dbReference>
<evidence type="ECO:0000259" key="8">
    <source>
        <dbReference type="Pfam" id="PF18565"/>
    </source>
</evidence>
<evidence type="ECO:0000313" key="10">
    <source>
        <dbReference type="Proteomes" id="UP000307602"/>
    </source>
</evidence>
<feature type="domain" description="DUF4982" evidence="7">
    <location>
        <begin position="679"/>
        <end position="735"/>
    </location>
</feature>
<feature type="domain" description="Glycoside hydrolase family 2 catalytic" evidence="5">
    <location>
        <begin position="311"/>
        <end position="449"/>
    </location>
</feature>
<keyword evidence="10" id="KW-1185">Reference proteome</keyword>
<dbReference type="Pfam" id="PF00703">
    <property type="entry name" value="Glyco_hydro_2"/>
    <property type="match status" value="1"/>
</dbReference>
<evidence type="ECO:0000313" key="9">
    <source>
        <dbReference type="EMBL" id="TGV01846.1"/>
    </source>
</evidence>
<feature type="domain" description="Glycoside hydrolase family 2 immunoglobulin-like beta-sandwich" evidence="4">
    <location>
        <begin position="201"/>
        <end position="303"/>
    </location>
</feature>
<dbReference type="Gene3D" id="2.60.40.10">
    <property type="entry name" value="Immunoglobulins"/>
    <property type="match status" value="3"/>
</dbReference>
<comment type="caution">
    <text evidence="9">The sequence shown here is derived from an EMBL/GenBank/DDBJ whole genome shotgun (WGS) entry which is preliminary data.</text>
</comment>
<dbReference type="Pfam" id="PF16355">
    <property type="entry name" value="DUF4982"/>
    <property type="match status" value="1"/>
</dbReference>
<feature type="domain" description="Glycosyl hydrolases family 2 sugar binding" evidence="6">
    <location>
        <begin position="44"/>
        <end position="189"/>
    </location>
</feature>
<dbReference type="PANTHER" id="PTHR42732:SF1">
    <property type="entry name" value="BETA-MANNOSIDASE"/>
    <property type="match status" value="1"/>
</dbReference>